<evidence type="ECO:0000313" key="3">
    <source>
        <dbReference type="Proteomes" id="UP000199161"/>
    </source>
</evidence>
<evidence type="ECO:0000313" key="2">
    <source>
        <dbReference type="EMBL" id="SFC58111.1"/>
    </source>
</evidence>
<organism evidence="2 3">
    <name type="scientific">Natronobacterium haloterrestre</name>
    <name type="common">Halobiforma haloterrestris</name>
    <dbReference type="NCBI Taxonomy" id="148448"/>
    <lineage>
        <taxon>Archaea</taxon>
        <taxon>Methanobacteriati</taxon>
        <taxon>Methanobacteriota</taxon>
        <taxon>Stenosarchaea group</taxon>
        <taxon>Halobacteria</taxon>
        <taxon>Halobacteriales</taxon>
        <taxon>Natrialbaceae</taxon>
        <taxon>Natronobacterium</taxon>
    </lineage>
</organism>
<protein>
    <submittedName>
        <fullName evidence="2">Uncharacterized protein</fullName>
    </submittedName>
</protein>
<feature type="region of interest" description="Disordered" evidence="1">
    <location>
        <begin position="148"/>
        <end position="168"/>
    </location>
</feature>
<name>A0A1I1KC36_NATHA</name>
<dbReference type="EMBL" id="FOKW01000011">
    <property type="protein sequence ID" value="SFC58111.1"/>
    <property type="molecule type" value="Genomic_DNA"/>
</dbReference>
<evidence type="ECO:0000256" key="1">
    <source>
        <dbReference type="SAM" id="MobiDB-lite"/>
    </source>
</evidence>
<dbReference type="RefSeq" id="WP_089789433.1">
    <property type="nucleotide sequence ID" value="NZ_FOKW01000011.1"/>
</dbReference>
<dbReference type="Proteomes" id="UP000199161">
    <property type="component" value="Unassembled WGS sequence"/>
</dbReference>
<gene>
    <name evidence="2" type="ORF">SAMN05444422_11117</name>
</gene>
<keyword evidence="3" id="KW-1185">Reference proteome</keyword>
<dbReference type="OrthoDB" id="346191at2157"/>
<accession>A0A1I1KC36</accession>
<proteinExistence type="predicted"/>
<reference evidence="3" key="1">
    <citation type="submission" date="2016-10" db="EMBL/GenBank/DDBJ databases">
        <authorList>
            <person name="Varghese N."/>
            <person name="Submissions S."/>
        </authorList>
    </citation>
    <scope>NUCLEOTIDE SEQUENCE [LARGE SCALE GENOMIC DNA]</scope>
    <source>
        <strain evidence="3">DSM 13078</strain>
    </source>
</reference>
<sequence>MTRISEERLTDEMVVRNLTYQFDRTLQLLECLAADGQEGDPEVCVIGSYSKKKLEAAAEQALTGWSLPEDTTCSQCDRGLTAHRPVMIRARRPLELLTWYLDQCVCDECDVPLDPRPDGLDVIASAWIAPWDDPESRRPLLLSDVTIEESSGTNYETGSNVEGTDGTQ</sequence>
<dbReference type="AlphaFoldDB" id="A0A1I1KC36"/>